<dbReference type="EMBL" id="UZAK01032595">
    <property type="protein sequence ID" value="VDP29175.1"/>
    <property type="molecule type" value="Genomic_DNA"/>
</dbReference>
<evidence type="ECO:0000313" key="3">
    <source>
        <dbReference type="WBParaSite" id="SCUD_0000808301-mRNA-1"/>
    </source>
</evidence>
<gene>
    <name evidence="1" type="ORF">SCUD_LOCUS8083</name>
</gene>
<reference evidence="1 2" key="2">
    <citation type="submission" date="2018-11" db="EMBL/GenBank/DDBJ databases">
        <authorList>
            <consortium name="Pathogen Informatics"/>
        </authorList>
    </citation>
    <scope>NUCLEOTIDE SEQUENCE [LARGE SCALE GENOMIC DNA]</scope>
    <source>
        <strain evidence="1">Dakar</strain>
        <strain evidence="2">Dakar, Senegal</strain>
    </source>
</reference>
<dbReference type="AlphaFoldDB" id="A0A183JZC5"/>
<accession>A0A183JZC5</accession>
<keyword evidence="2" id="KW-1185">Reference proteome</keyword>
<reference evidence="3" key="1">
    <citation type="submission" date="2016-06" db="UniProtKB">
        <authorList>
            <consortium name="WormBaseParasite"/>
        </authorList>
    </citation>
    <scope>IDENTIFICATION</scope>
</reference>
<organism evidence="3">
    <name type="scientific">Schistosoma curassoni</name>
    <dbReference type="NCBI Taxonomy" id="6186"/>
    <lineage>
        <taxon>Eukaryota</taxon>
        <taxon>Metazoa</taxon>
        <taxon>Spiralia</taxon>
        <taxon>Lophotrochozoa</taxon>
        <taxon>Platyhelminthes</taxon>
        <taxon>Trematoda</taxon>
        <taxon>Digenea</taxon>
        <taxon>Strigeidida</taxon>
        <taxon>Schistosomatoidea</taxon>
        <taxon>Schistosomatidae</taxon>
        <taxon>Schistosoma</taxon>
    </lineage>
</organism>
<dbReference type="WBParaSite" id="SCUD_0000808301-mRNA-1">
    <property type="protein sequence ID" value="SCUD_0000808301-mRNA-1"/>
    <property type="gene ID" value="SCUD_0000808301"/>
</dbReference>
<name>A0A183JZC5_9TREM</name>
<evidence type="ECO:0000313" key="2">
    <source>
        <dbReference type="Proteomes" id="UP000279833"/>
    </source>
</evidence>
<sequence>MLNILAVTVTSASSAPAGMLSGPASLPFLTCPTVMLISSIVGGATLVGRSVSATSVLGGFSGAGRLKSSLKCSTHLFRCSSMLVNTLPCLFFTGRSGLR</sequence>
<proteinExistence type="predicted"/>
<evidence type="ECO:0000313" key="1">
    <source>
        <dbReference type="EMBL" id="VDP29175.1"/>
    </source>
</evidence>
<dbReference type="Proteomes" id="UP000279833">
    <property type="component" value="Unassembled WGS sequence"/>
</dbReference>
<protein>
    <submittedName>
        <fullName evidence="3">Secreted protein</fullName>
    </submittedName>
</protein>